<keyword evidence="3" id="KW-1185">Reference proteome</keyword>
<reference evidence="2 3" key="1">
    <citation type="submission" date="2016-11" db="EMBL/GenBank/DDBJ databases">
        <authorList>
            <person name="Jaros S."/>
            <person name="Januszkiewicz K."/>
            <person name="Wedrychowicz H."/>
        </authorList>
    </citation>
    <scope>NUCLEOTIDE SEQUENCE [LARGE SCALE GENOMIC DNA]</scope>
    <source>
        <strain evidence="2 3">DSM 26897</strain>
    </source>
</reference>
<evidence type="ECO:0000256" key="1">
    <source>
        <dbReference type="SAM" id="Phobius"/>
    </source>
</evidence>
<name>A0A1M5ACF2_9BACT</name>
<gene>
    <name evidence="2" type="ORF">SAMN05444008_106208</name>
</gene>
<evidence type="ECO:0000313" key="2">
    <source>
        <dbReference type="EMBL" id="SHF27953.1"/>
    </source>
</evidence>
<organism evidence="2 3">
    <name type="scientific">Cnuella takakiae</name>
    <dbReference type="NCBI Taxonomy" id="1302690"/>
    <lineage>
        <taxon>Bacteria</taxon>
        <taxon>Pseudomonadati</taxon>
        <taxon>Bacteroidota</taxon>
        <taxon>Chitinophagia</taxon>
        <taxon>Chitinophagales</taxon>
        <taxon>Chitinophagaceae</taxon>
        <taxon>Cnuella</taxon>
    </lineage>
</organism>
<dbReference type="Pfam" id="PF20181">
    <property type="entry name" value="DUF6544"/>
    <property type="match status" value="1"/>
</dbReference>
<dbReference type="AlphaFoldDB" id="A0A1M5ACF2"/>
<evidence type="ECO:0000313" key="3">
    <source>
        <dbReference type="Proteomes" id="UP000184368"/>
    </source>
</evidence>
<protein>
    <submittedName>
        <fullName evidence="2">Uncharacterized protein</fullName>
    </submittedName>
</protein>
<dbReference type="EMBL" id="FQUO01000006">
    <property type="protein sequence ID" value="SHF27953.1"/>
    <property type="molecule type" value="Genomic_DNA"/>
</dbReference>
<dbReference type="Proteomes" id="UP000184368">
    <property type="component" value="Unassembled WGS sequence"/>
</dbReference>
<dbReference type="InterPro" id="IPR046674">
    <property type="entry name" value="DUF6544"/>
</dbReference>
<dbReference type="RefSeq" id="WP_073042507.1">
    <property type="nucleotide sequence ID" value="NZ_FQUO01000006.1"/>
</dbReference>
<sequence length="366" mass="40742">MRYLIALLLSLHGTLHLMGFAKAFSLGNFGAISSPISKNFGLAWLIAALLLLAAAALMLLQQDTWWAPALGGLLLSQILVFGAWSDARWGTVANLLLLAAALPAFAEWRFESQYRADVQGQFQRIGKEKEAVISAADLAQLPPPVQRYLYYTGCVGKAKVRQMRVRFNGHMREKDKNFFAFQSEQVKDFKTPARYFFMRATVNGLPTTGYHRFAGGHASMNIRVLSAIPVVQSRGGELDQAETVTFFNDMCVLAPATLVDTRIRWEAIDDASAKAYFTNGSTTISALLLFNKNGELVNFISDDRFAMNAGKLEQHRFSTPLSEYKWFGGYRLASKGEAVWHYPDGLFSYGEFELQSVAYNEAAVQL</sequence>
<keyword evidence="1" id="KW-1133">Transmembrane helix</keyword>
<dbReference type="STRING" id="1302690.BUE76_08970"/>
<proteinExistence type="predicted"/>
<keyword evidence="1" id="KW-0472">Membrane</keyword>
<dbReference type="OrthoDB" id="9786534at2"/>
<keyword evidence="1" id="KW-0812">Transmembrane</keyword>
<feature type="transmembrane region" description="Helical" evidence="1">
    <location>
        <begin position="89"/>
        <end position="106"/>
    </location>
</feature>
<feature type="transmembrane region" description="Helical" evidence="1">
    <location>
        <begin position="39"/>
        <end position="60"/>
    </location>
</feature>
<accession>A0A1M5ACF2</accession>
<feature type="transmembrane region" description="Helical" evidence="1">
    <location>
        <begin position="65"/>
        <end position="83"/>
    </location>
</feature>